<gene>
    <name evidence="4" type="ORF">CYY_002817</name>
</gene>
<dbReference type="Pfam" id="PF00887">
    <property type="entry name" value="ACBP"/>
    <property type="match status" value="1"/>
</dbReference>
<dbReference type="InterPro" id="IPR014352">
    <property type="entry name" value="FERM/acyl-CoA-bd_prot_sf"/>
</dbReference>
<evidence type="ECO:0000313" key="4">
    <source>
        <dbReference type="EMBL" id="KAF2075881.1"/>
    </source>
</evidence>
<dbReference type="PRINTS" id="PR00689">
    <property type="entry name" value="ACOABINDINGP"/>
</dbReference>
<dbReference type="Gene3D" id="1.20.80.10">
    <property type="match status" value="1"/>
</dbReference>
<name>A0A8J4Q7I1_9MYCE</name>
<comment type="similarity">
    <text evidence="1">Belongs to the ACBP family.</text>
</comment>
<dbReference type="InterPro" id="IPR035984">
    <property type="entry name" value="Acyl-CoA-binding_sf"/>
</dbReference>
<organism evidence="4 5">
    <name type="scientific">Polysphondylium violaceum</name>
    <dbReference type="NCBI Taxonomy" id="133409"/>
    <lineage>
        <taxon>Eukaryota</taxon>
        <taxon>Amoebozoa</taxon>
        <taxon>Evosea</taxon>
        <taxon>Eumycetozoa</taxon>
        <taxon>Dictyostelia</taxon>
        <taxon>Dictyosteliales</taxon>
        <taxon>Dictyosteliaceae</taxon>
        <taxon>Polysphondylium</taxon>
    </lineage>
</organism>
<keyword evidence="5" id="KW-1185">Reference proteome</keyword>
<feature type="domain" description="ACB" evidence="3">
    <location>
        <begin position="3"/>
        <end position="87"/>
    </location>
</feature>
<evidence type="ECO:0000256" key="1">
    <source>
        <dbReference type="ARBA" id="ARBA00005567"/>
    </source>
</evidence>
<dbReference type="PANTHER" id="PTHR23310:SF62">
    <property type="entry name" value="ACYL-COA BINDING PROTEIN 1, ISOFORM A"/>
    <property type="match status" value="1"/>
</dbReference>
<dbReference type="AlphaFoldDB" id="A0A8J4Q7I1"/>
<evidence type="ECO:0000313" key="5">
    <source>
        <dbReference type="Proteomes" id="UP000695562"/>
    </source>
</evidence>
<dbReference type="InterPro" id="IPR000582">
    <property type="entry name" value="Acyl-CoA-binding_protein"/>
</dbReference>
<protein>
    <recommendedName>
        <fullName evidence="3">ACB domain-containing protein</fullName>
    </recommendedName>
</protein>
<accession>A0A8J4Q7I1</accession>
<evidence type="ECO:0000259" key="3">
    <source>
        <dbReference type="PROSITE" id="PS51228"/>
    </source>
</evidence>
<dbReference type="PANTHER" id="PTHR23310">
    <property type="entry name" value="ACYL-COA-BINDING PROTEIN, ACBP"/>
    <property type="match status" value="1"/>
</dbReference>
<dbReference type="GO" id="GO:0006631">
    <property type="term" value="P:fatty acid metabolic process"/>
    <property type="evidence" value="ECO:0007669"/>
    <property type="project" value="TreeGrafter"/>
</dbReference>
<dbReference type="Proteomes" id="UP000695562">
    <property type="component" value="Unassembled WGS sequence"/>
</dbReference>
<keyword evidence="2" id="KW-0446">Lipid-binding</keyword>
<proteinExistence type="inferred from homology"/>
<reference evidence="4" key="1">
    <citation type="submission" date="2020-01" db="EMBL/GenBank/DDBJ databases">
        <title>Development of genomics and gene disruption for Polysphondylium violaceum indicates a role for the polyketide synthase stlB in stalk morphogenesis.</title>
        <authorList>
            <person name="Narita B."/>
            <person name="Kawabe Y."/>
            <person name="Kin K."/>
            <person name="Saito T."/>
            <person name="Gibbs R."/>
            <person name="Kuspa A."/>
            <person name="Muzny D."/>
            <person name="Queller D."/>
            <person name="Richards S."/>
            <person name="Strassman J."/>
            <person name="Sucgang R."/>
            <person name="Worley K."/>
            <person name="Schaap P."/>
        </authorList>
    </citation>
    <scope>NUCLEOTIDE SEQUENCE</scope>
    <source>
        <strain evidence="4">QSvi11</strain>
    </source>
</reference>
<comment type="caution">
    <text evidence="4">The sequence shown here is derived from an EMBL/GenBank/DDBJ whole genome shotgun (WGS) entry which is preliminary data.</text>
</comment>
<dbReference type="PROSITE" id="PS51228">
    <property type="entry name" value="ACB_2"/>
    <property type="match status" value="1"/>
</dbReference>
<dbReference type="EMBL" id="AJWJ01000082">
    <property type="protein sequence ID" value="KAF2075881.1"/>
    <property type="molecule type" value="Genomic_DNA"/>
</dbReference>
<sequence>MSLAENFEAAAAEVKTFTTKPTNEDLLALYGLYKQAKEGDNTTGKPWAVQVEASAKWNAWDSNKGITKEAAMEKYIALVADLKKKYM</sequence>
<dbReference type="SUPFAM" id="SSF47027">
    <property type="entry name" value="Acyl-CoA binding protein"/>
    <property type="match status" value="1"/>
</dbReference>
<dbReference type="GO" id="GO:0000062">
    <property type="term" value="F:fatty-acyl-CoA binding"/>
    <property type="evidence" value="ECO:0007669"/>
    <property type="project" value="InterPro"/>
</dbReference>
<dbReference type="OrthoDB" id="346910at2759"/>
<evidence type="ECO:0000256" key="2">
    <source>
        <dbReference type="ARBA" id="ARBA00023121"/>
    </source>
</evidence>